<accession>A0A0S2DB80</accession>
<dbReference type="EMBL" id="CP013140">
    <property type="protein sequence ID" value="ALN55797.1"/>
    <property type="molecule type" value="Genomic_DNA"/>
</dbReference>
<gene>
    <name evidence="2" type="ORF">GLE_0439</name>
</gene>
<feature type="compositionally biased region" description="Basic and acidic residues" evidence="1">
    <location>
        <begin position="1"/>
        <end position="12"/>
    </location>
</feature>
<protein>
    <submittedName>
        <fullName evidence="2">Uncharacterized protein</fullName>
    </submittedName>
</protein>
<feature type="region of interest" description="Disordered" evidence="1">
    <location>
        <begin position="1"/>
        <end position="46"/>
    </location>
</feature>
<evidence type="ECO:0000313" key="2">
    <source>
        <dbReference type="EMBL" id="ALN55797.1"/>
    </source>
</evidence>
<dbReference type="Proteomes" id="UP000061569">
    <property type="component" value="Chromosome"/>
</dbReference>
<dbReference type="STRING" id="69.GLE_0439"/>
<dbReference type="AlphaFoldDB" id="A0A0S2DB80"/>
<dbReference type="KEGG" id="lez:GLE_0439"/>
<organism evidence="2 3">
    <name type="scientific">Lysobacter enzymogenes</name>
    <dbReference type="NCBI Taxonomy" id="69"/>
    <lineage>
        <taxon>Bacteria</taxon>
        <taxon>Pseudomonadati</taxon>
        <taxon>Pseudomonadota</taxon>
        <taxon>Gammaproteobacteria</taxon>
        <taxon>Lysobacterales</taxon>
        <taxon>Lysobacteraceae</taxon>
        <taxon>Lysobacter</taxon>
    </lineage>
</organism>
<dbReference type="PATRIC" id="fig|69.6.peg.436"/>
<name>A0A0S2DB80_LYSEN</name>
<evidence type="ECO:0000256" key="1">
    <source>
        <dbReference type="SAM" id="MobiDB-lite"/>
    </source>
</evidence>
<proteinExistence type="predicted"/>
<sequence>MSSSELKQERSPLFRANMKTGMSDMPAIKQQHGRTASRANPRPLPL</sequence>
<evidence type="ECO:0000313" key="3">
    <source>
        <dbReference type="Proteomes" id="UP000061569"/>
    </source>
</evidence>
<reference evidence="2 3" key="1">
    <citation type="submission" date="2015-11" db="EMBL/GenBank/DDBJ databases">
        <title>Genome sequences of Lysobacter enzymogenes strain C3 and Lysobacter antibioticus ATCC 29479.</title>
        <authorList>
            <person name="Kobayashi D.Y."/>
        </authorList>
    </citation>
    <scope>NUCLEOTIDE SEQUENCE [LARGE SCALE GENOMIC DNA]</scope>
    <source>
        <strain evidence="2 3">C3</strain>
    </source>
</reference>